<proteinExistence type="predicted"/>
<reference evidence="7" key="1">
    <citation type="submission" date="2017-02" db="UniProtKB">
        <authorList>
            <consortium name="WormBaseParasite"/>
        </authorList>
    </citation>
    <scope>IDENTIFICATION</scope>
</reference>
<reference evidence="4 6" key="2">
    <citation type="submission" date="2018-11" db="EMBL/GenBank/DDBJ databases">
        <authorList>
            <consortium name="Pathogen Informatics"/>
        </authorList>
    </citation>
    <scope>NUCLEOTIDE SEQUENCE [LARGE SCALE GENOMIC DNA]</scope>
</reference>
<dbReference type="GO" id="GO:0005769">
    <property type="term" value="C:early endosome"/>
    <property type="evidence" value="ECO:0007669"/>
    <property type="project" value="TreeGrafter"/>
</dbReference>
<dbReference type="InterPro" id="IPR049372">
    <property type="entry name" value="PPP1R21_C"/>
</dbReference>
<dbReference type="AlphaFoldDB" id="A0A0N4U109"/>
<keyword evidence="2" id="KW-0732">Signal</keyword>
<feature type="coiled-coil region" evidence="1">
    <location>
        <begin position="62"/>
        <end position="89"/>
    </location>
</feature>
<gene>
    <name evidence="4" type="ORF">DME_LOCUS4620</name>
</gene>
<accession>A0A0N4U109</accession>
<dbReference type="WBParaSite" id="DME_0000026001-mRNA-1">
    <property type="protein sequence ID" value="DME_0000026001-mRNA-1"/>
    <property type="gene ID" value="DME_0000026001"/>
</dbReference>
<feature type="coiled-coil region" evidence="1">
    <location>
        <begin position="508"/>
        <end position="535"/>
    </location>
</feature>
<dbReference type="InterPro" id="IPR019343">
    <property type="entry name" value="PPP1R21_N"/>
</dbReference>
<dbReference type="Pfam" id="PF10205">
    <property type="entry name" value="KLRAQ"/>
    <property type="match status" value="1"/>
</dbReference>
<evidence type="ECO:0000313" key="7">
    <source>
        <dbReference type="WBParaSite" id="DME_0000026001-mRNA-1"/>
    </source>
</evidence>
<feature type="domain" description="Protein phosphatase 1 regulatory subunit 21 N-terminal" evidence="3">
    <location>
        <begin position="23"/>
        <end position="120"/>
    </location>
</feature>
<evidence type="ECO:0000313" key="6">
    <source>
        <dbReference type="Proteomes" id="UP000274756"/>
    </source>
</evidence>
<dbReference type="Proteomes" id="UP000038040">
    <property type="component" value="Unplaced"/>
</dbReference>
<organism evidence="5 7">
    <name type="scientific">Dracunculus medinensis</name>
    <name type="common">Guinea worm</name>
    <dbReference type="NCBI Taxonomy" id="318479"/>
    <lineage>
        <taxon>Eukaryota</taxon>
        <taxon>Metazoa</taxon>
        <taxon>Ecdysozoa</taxon>
        <taxon>Nematoda</taxon>
        <taxon>Chromadorea</taxon>
        <taxon>Rhabditida</taxon>
        <taxon>Spirurina</taxon>
        <taxon>Dracunculoidea</taxon>
        <taxon>Dracunculidae</taxon>
        <taxon>Dracunculus</taxon>
    </lineage>
</organism>
<name>A0A0N4U109_DRAME</name>
<dbReference type="Pfam" id="PF21636">
    <property type="entry name" value="PPP1R21_C"/>
    <property type="match status" value="1"/>
</dbReference>
<dbReference type="InterPro" id="IPR040024">
    <property type="entry name" value="PPP1R21"/>
</dbReference>
<keyword evidence="1" id="KW-0175">Coiled coil</keyword>
<dbReference type="OrthoDB" id="5566667at2759"/>
<keyword evidence="6" id="KW-1185">Reference proteome</keyword>
<evidence type="ECO:0000259" key="3">
    <source>
        <dbReference type="SMART" id="SM01254"/>
    </source>
</evidence>
<feature type="coiled-coil region" evidence="1">
    <location>
        <begin position="125"/>
        <end position="177"/>
    </location>
</feature>
<evidence type="ECO:0000256" key="2">
    <source>
        <dbReference type="SAM" id="SignalP"/>
    </source>
</evidence>
<feature type="coiled-coil region" evidence="1">
    <location>
        <begin position="586"/>
        <end position="620"/>
    </location>
</feature>
<evidence type="ECO:0000313" key="5">
    <source>
        <dbReference type="Proteomes" id="UP000038040"/>
    </source>
</evidence>
<feature type="signal peptide" evidence="2">
    <location>
        <begin position="1"/>
        <end position="21"/>
    </location>
</feature>
<dbReference type="STRING" id="318479.A0A0N4U109"/>
<dbReference type="PANTHER" id="PTHR21448:SF0">
    <property type="entry name" value="PROTEIN PHOSPHATASE 1 REGULATORY SUBUNIT 21"/>
    <property type="match status" value="1"/>
</dbReference>
<feature type="chain" id="PRO_5041119883" evidence="2">
    <location>
        <begin position="22"/>
        <end position="670"/>
    </location>
</feature>
<protein>
    <submittedName>
        <fullName evidence="7">Protein phosphatase 1 regulatory subunit 21</fullName>
    </submittedName>
</protein>
<dbReference type="EMBL" id="UYYG01001150">
    <property type="protein sequence ID" value="VDN54647.1"/>
    <property type="molecule type" value="Genomic_DNA"/>
</dbReference>
<dbReference type="GO" id="GO:0016020">
    <property type="term" value="C:membrane"/>
    <property type="evidence" value="ECO:0007669"/>
    <property type="project" value="TreeGrafter"/>
</dbReference>
<sequence>MLFVACLLFPQILILVRNIKGLQRNMPRQLRAQVNVLKNAVIEEQSKNRNNLEELHAKETSLRKLTIENESLEFRNAQLLKRVECLLAEINTVQQPSSKKQSGSRSVASRSVQPDFDKCLLKNELADKVRENEALHSKVSELESAHEEKLLEINKTVNSIKAENDFLRGEIDRLTKQFHKNSISHFYISQPSSLQPDHQQEQNELGISKDIDEVKATNRVLQLDSARTIFSLVTSFINLLQLFEQRSSIYPNDMTMEKLPEVTVMLGTSLLKSVELFKNWRYRLEEALDICNRDEKMDITEKYFDTLPFLIDAVDSNKNWIQLFNDRIEQENRLSWSGSNLCRCNLRWGELVTELVMSLDHLCAELSNGSNGSVVRSLDQIKNIFSECCKIFTAKLFDENRLPTACKRLRCINECIEKCLRSILKNLSNLTSLLELFDGSNCAFRSLSVQKSADDSLEIESQTGFRYIFKQTSSDMSPFGPLFEKRSFKAADSPGETASLSHDNLDELQRVKQQLVDVEMEKERYRVDVEVLTRKLNRHPCDGNCCGGALSDELELLQAYYENRIRNLLLDLKFLEGKSVYYKNECEDLLRASNKTLNENKELTRKLILANEQIALLNDDLNTTRKGYEDQMRLLYEHLGKLNATISDQSNIVSSVNSSNGIGNIKQVCF</sequence>
<dbReference type="SMART" id="SM01254">
    <property type="entry name" value="KLRAQ"/>
    <property type="match status" value="1"/>
</dbReference>
<evidence type="ECO:0000256" key="1">
    <source>
        <dbReference type="SAM" id="Coils"/>
    </source>
</evidence>
<dbReference type="PANTHER" id="PTHR21448">
    <property type="entry name" value="SMOOTH MUSCLE MYOSIN HEAVY CHAIN-RELATED"/>
    <property type="match status" value="1"/>
</dbReference>
<dbReference type="Proteomes" id="UP000274756">
    <property type="component" value="Unassembled WGS sequence"/>
</dbReference>
<evidence type="ECO:0000313" key="4">
    <source>
        <dbReference type="EMBL" id="VDN54647.1"/>
    </source>
</evidence>